<dbReference type="Pfam" id="PF00108">
    <property type="entry name" value="Thiolase_N"/>
    <property type="match status" value="1"/>
</dbReference>
<dbReference type="PANTHER" id="PTHR42870">
    <property type="entry name" value="ACETYL-COA C-ACETYLTRANSFERASE"/>
    <property type="match status" value="1"/>
</dbReference>
<keyword evidence="3" id="KW-0808">Transferase</keyword>
<evidence type="ECO:0000259" key="2">
    <source>
        <dbReference type="Pfam" id="PF22691"/>
    </source>
</evidence>
<keyword evidence="3" id="KW-0012">Acyltransferase</keyword>
<evidence type="ECO:0000313" key="4">
    <source>
        <dbReference type="Proteomes" id="UP001596074"/>
    </source>
</evidence>
<dbReference type="InterPro" id="IPR020616">
    <property type="entry name" value="Thiolase_N"/>
</dbReference>
<dbReference type="GO" id="GO:0016746">
    <property type="term" value="F:acyltransferase activity"/>
    <property type="evidence" value="ECO:0007669"/>
    <property type="project" value="UniProtKB-KW"/>
</dbReference>
<feature type="domain" description="Thiolase C-terminal" evidence="2">
    <location>
        <begin position="254"/>
        <end position="372"/>
    </location>
</feature>
<organism evidence="3 4">
    <name type="scientific">Actinomadura rugatobispora</name>
    <dbReference type="NCBI Taxonomy" id="1994"/>
    <lineage>
        <taxon>Bacteria</taxon>
        <taxon>Bacillati</taxon>
        <taxon>Actinomycetota</taxon>
        <taxon>Actinomycetes</taxon>
        <taxon>Streptosporangiales</taxon>
        <taxon>Thermomonosporaceae</taxon>
        <taxon>Actinomadura</taxon>
    </lineage>
</organism>
<dbReference type="PIRSF" id="PIRSF000429">
    <property type="entry name" value="Ac-CoA_Ac_transf"/>
    <property type="match status" value="1"/>
</dbReference>
<comment type="caution">
    <text evidence="3">The sequence shown here is derived from an EMBL/GenBank/DDBJ whole genome shotgun (WGS) entry which is preliminary data.</text>
</comment>
<dbReference type="PANTHER" id="PTHR42870:SF1">
    <property type="entry name" value="NON-SPECIFIC LIPID-TRANSFER PROTEIN-LIKE 2"/>
    <property type="match status" value="1"/>
</dbReference>
<accession>A0ABW1A4H1</accession>
<gene>
    <name evidence="3" type="ORF">ACFPZN_28325</name>
</gene>
<dbReference type="RefSeq" id="WP_378285275.1">
    <property type="nucleotide sequence ID" value="NZ_JBHSON010000043.1"/>
</dbReference>
<sequence>MTTLRLGDLRPVYVIGVGLHRFQRASDTSFVELGVTAVRRALADAGLEWTGVQVAYTAATRLGMAVSRPMLRHLGATGIPMTQVENASASGSSAFRLACRDVAAGFADVALAVGVDKVGKVARAEHLTGLPRPDAGLVIPPVHYGLLAEEYLRTRGGGPEDLARVAVKNHGNGARNPFAQRQKARTLEEVLEDRPIAGPLTRLQCCPVGEGAAAALVVSEDAIQGFGLDAGRAVRVLSSVQRSEELYGAKSFDAELTRTTTAQAVAEAGIAPADLDVVELHDAFTIEELQYVEAMGLCGDGEGPGRLADGEFAIGGRVAVSPSGGLLAMGHPVGPTGVGQIAEVTAQLRGEAGTRQQPDARLGLAHLVGVGAVCAVHVLAAPGR</sequence>
<evidence type="ECO:0000313" key="3">
    <source>
        <dbReference type="EMBL" id="MFC5749547.1"/>
    </source>
</evidence>
<dbReference type="CDD" id="cd00829">
    <property type="entry name" value="SCP-x_thiolase"/>
    <property type="match status" value="1"/>
</dbReference>
<dbReference type="Pfam" id="PF22691">
    <property type="entry name" value="Thiolase_C_1"/>
    <property type="match status" value="1"/>
</dbReference>
<dbReference type="InterPro" id="IPR002155">
    <property type="entry name" value="Thiolase"/>
</dbReference>
<keyword evidence="4" id="KW-1185">Reference proteome</keyword>
<dbReference type="Proteomes" id="UP001596074">
    <property type="component" value="Unassembled WGS sequence"/>
</dbReference>
<evidence type="ECO:0000259" key="1">
    <source>
        <dbReference type="Pfam" id="PF00108"/>
    </source>
</evidence>
<protein>
    <submittedName>
        <fullName evidence="3">Thiolase family protein</fullName>
        <ecNumber evidence="3">2.3.1.-</ecNumber>
    </submittedName>
</protein>
<dbReference type="EMBL" id="JBHSON010000043">
    <property type="protein sequence ID" value="MFC5749547.1"/>
    <property type="molecule type" value="Genomic_DNA"/>
</dbReference>
<dbReference type="SUPFAM" id="SSF53901">
    <property type="entry name" value="Thiolase-like"/>
    <property type="match status" value="2"/>
</dbReference>
<dbReference type="Gene3D" id="3.40.47.10">
    <property type="match status" value="1"/>
</dbReference>
<proteinExistence type="predicted"/>
<dbReference type="InterPro" id="IPR055140">
    <property type="entry name" value="Thiolase_C_2"/>
</dbReference>
<dbReference type="EC" id="2.3.1.-" evidence="3"/>
<reference evidence="4" key="1">
    <citation type="journal article" date="2019" name="Int. J. Syst. Evol. Microbiol.">
        <title>The Global Catalogue of Microorganisms (GCM) 10K type strain sequencing project: providing services to taxonomists for standard genome sequencing and annotation.</title>
        <authorList>
            <consortium name="The Broad Institute Genomics Platform"/>
            <consortium name="The Broad Institute Genome Sequencing Center for Infectious Disease"/>
            <person name="Wu L."/>
            <person name="Ma J."/>
        </authorList>
    </citation>
    <scope>NUCLEOTIDE SEQUENCE [LARGE SCALE GENOMIC DNA]</scope>
    <source>
        <strain evidence="4">KCTC 42087</strain>
    </source>
</reference>
<feature type="domain" description="Thiolase N-terminal" evidence="1">
    <location>
        <begin position="25"/>
        <end position="217"/>
    </location>
</feature>
<dbReference type="InterPro" id="IPR016039">
    <property type="entry name" value="Thiolase-like"/>
</dbReference>
<name>A0ABW1A4H1_9ACTN</name>